<sequence>MNLPENNDMFEQDTGLPPVRNTRFCNCRSGCRCNRESQGEGGSEDGDGDGGSQTTLVGSNSPGAGQDESWTNTDEEGEHLEGLEVDAEEVNRLTITELIEMVVARHEAQVVVGFDEVGHVAEVDEVAGRRPNSSADSMVNNGSSAPRSEKSSVRDTGSPGPHMEFWYEVEVNNVVQLPRVAPRQDFFLETKFPLRLTPQRRDCRGLVVQHLVIHE</sequence>
<evidence type="ECO:0000256" key="1">
    <source>
        <dbReference type="SAM" id="MobiDB-lite"/>
    </source>
</evidence>
<dbReference type="OrthoDB" id="3761807at2759"/>
<protein>
    <submittedName>
        <fullName evidence="2">Uncharacterized protein</fullName>
    </submittedName>
</protein>
<evidence type="ECO:0000313" key="3">
    <source>
        <dbReference type="Proteomes" id="UP000800097"/>
    </source>
</evidence>
<dbReference type="Proteomes" id="UP000800097">
    <property type="component" value="Unassembled WGS sequence"/>
</dbReference>
<accession>A0A6A6JLN6</accession>
<gene>
    <name evidence="2" type="ORF">EI97DRAFT_457439</name>
</gene>
<evidence type="ECO:0000313" key="2">
    <source>
        <dbReference type="EMBL" id="KAF2277417.1"/>
    </source>
</evidence>
<dbReference type="AlphaFoldDB" id="A0A6A6JLN6"/>
<dbReference type="EMBL" id="ML986490">
    <property type="protein sequence ID" value="KAF2277417.1"/>
    <property type="molecule type" value="Genomic_DNA"/>
</dbReference>
<name>A0A6A6JLN6_WESOR</name>
<reference evidence="2" key="1">
    <citation type="journal article" date="2020" name="Stud. Mycol.">
        <title>101 Dothideomycetes genomes: a test case for predicting lifestyles and emergence of pathogens.</title>
        <authorList>
            <person name="Haridas S."/>
            <person name="Albert R."/>
            <person name="Binder M."/>
            <person name="Bloem J."/>
            <person name="Labutti K."/>
            <person name="Salamov A."/>
            <person name="Andreopoulos B."/>
            <person name="Baker S."/>
            <person name="Barry K."/>
            <person name="Bills G."/>
            <person name="Bluhm B."/>
            <person name="Cannon C."/>
            <person name="Castanera R."/>
            <person name="Culley D."/>
            <person name="Daum C."/>
            <person name="Ezra D."/>
            <person name="Gonzalez J."/>
            <person name="Henrissat B."/>
            <person name="Kuo A."/>
            <person name="Liang C."/>
            <person name="Lipzen A."/>
            <person name="Lutzoni F."/>
            <person name="Magnuson J."/>
            <person name="Mondo S."/>
            <person name="Nolan M."/>
            <person name="Ohm R."/>
            <person name="Pangilinan J."/>
            <person name="Park H.-J."/>
            <person name="Ramirez L."/>
            <person name="Alfaro M."/>
            <person name="Sun H."/>
            <person name="Tritt A."/>
            <person name="Yoshinaga Y."/>
            <person name="Zwiers L.-H."/>
            <person name="Turgeon B."/>
            <person name="Goodwin S."/>
            <person name="Spatafora J."/>
            <person name="Crous P."/>
            <person name="Grigoriev I."/>
        </authorList>
    </citation>
    <scope>NUCLEOTIDE SEQUENCE</scope>
    <source>
        <strain evidence="2">CBS 379.55</strain>
    </source>
</reference>
<organism evidence="2 3">
    <name type="scientific">Westerdykella ornata</name>
    <dbReference type="NCBI Taxonomy" id="318751"/>
    <lineage>
        <taxon>Eukaryota</taxon>
        <taxon>Fungi</taxon>
        <taxon>Dikarya</taxon>
        <taxon>Ascomycota</taxon>
        <taxon>Pezizomycotina</taxon>
        <taxon>Dothideomycetes</taxon>
        <taxon>Pleosporomycetidae</taxon>
        <taxon>Pleosporales</taxon>
        <taxon>Sporormiaceae</taxon>
        <taxon>Westerdykella</taxon>
    </lineage>
</organism>
<feature type="compositionally biased region" description="Polar residues" evidence="1">
    <location>
        <begin position="54"/>
        <end position="72"/>
    </location>
</feature>
<dbReference type="RefSeq" id="XP_033654956.1">
    <property type="nucleotide sequence ID" value="XM_033800818.1"/>
</dbReference>
<dbReference type="GeneID" id="54553993"/>
<feature type="compositionally biased region" description="Polar residues" evidence="1">
    <location>
        <begin position="131"/>
        <end position="146"/>
    </location>
</feature>
<feature type="region of interest" description="Disordered" evidence="1">
    <location>
        <begin position="33"/>
        <end position="81"/>
    </location>
</feature>
<proteinExistence type="predicted"/>
<feature type="region of interest" description="Disordered" evidence="1">
    <location>
        <begin position="125"/>
        <end position="159"/>
    </location>
</feature>
<keyword evidence="3" id="KW-1185">Reference proteome</keyword>